<accession>A0A0C9Z9K5</accession>
<feature type="compositionally biased region" description="Basic and acidic residues" evidence="1">
    <location>
        <begin position="54"/>
        <end position="90"/>
    </location>
</feature>
<evidence type="ECO:0000313" key="2">
    <source>
        <dbReference type="EMBL" id="KIK16583.1"/>
    </source>
</evidence>
<reference evidence="2 3" key="1">
    <citation type="submission" date="2014-04" db="EMBL/GenBank/DDBJ databases">
        <authorList>
            <consortium name="DOE Joint Genome Institute"/>
            <person name="Kuo A."/>
            <person name="Kohler A."/>
            <person name="Costa M.D."/>
            <person name="Nagy L.G."/>
            <person name="Floudas D."/>
            <person name="Copeland A."/>
            <person name="Barry K.W."/>
            <person name="Cichocki N."/>
            <person name="Veneault-Fourrey C."/>
            <person name="LaButti K."/>
            <person name="Lindquist E.A."/>
            <person name="Lipzen A."/>
            <person name="Lundell T."/>
            <person name="Morin E."/>
            <person name="Murat C."/>
            <person name="Sun H."/>
            <person name="Tunlid A."/>
            <person name="Henrissat B."/>
            <person name="Grigoriev I.V."/>
            <person name="Hibbett D.S."/>
            <person name="Martin F."/>
            <person name="Nordberg H.P."/>
            <person name="Cantor M.N."/>
            <person name="Hua S.X."/>
        </authorList>
    </citation>
    <scope>NUCLEOTIDE SEQUENCE [LARGE SCALE GENOMIC DNA]</scope>
    <source>
        <strain evidence="2 3">441</strain>
    </source>
</reference>
<dbReference type="EMBL" id="KN833853">
    <property type="protein sequence ID" value="KIK16583.1"/>
    <property type="molecule type" value="Genomic_DNA"/>
</dbReference>
<feature type="compositionally biased region" description="Low complexity" evidence="1">
    <location>
        <begin position="31"/>
        <end position="43"/>
    </location>
</feature>
<feature type="compositionally biased region" description="Low complexity" evidence="1">
    <location>
        <begin position="125"/>
        <end position="146"/>
    </location>
</feature>
<reference evidence="3" key="2">
    <citation type="submission" date="2015-01" db="EMBL/GenBank/DDBJ databases">
        <title>Evolutionary Origins and Diversification of the Mycorrhizal Mutualists.</title>
        <authorList>
            <consortium name="DOE Joint Genome Institute"/>
            <consortium name="Mycorrhizal Genomics Consortium"/>
            <person name="Kohler A."/>
            <person name="Kuo A."/>
            <person name="Nagy L.G."/>
            <person name="Floudas D."/>
            <person name="Copeland A."/>
            <person name="Barry K.W."/>
            <person name="Cichocki N."/>
            <person name="Veneault-Fourrey C."/>
            <person name="LaButti K."/>
            <person name="Lindquist E.A."/>
            <person name="Lipzen A."/>
            <person name="Lundell T."/>
            <person name="Morin E."/>
            <person name="Murat C."/>
            <person name="Riley R."/>
            <person name="Ohm R."/>
            <person name="Sun H."/>
            <person name="Tunlid A."/>
            <person name="Henrissat B."/>
            <person name="Grigoriev I.V."/>
            <person name="Hibbett D.S."/>
            <person name="Martin F."/>
        </authorList>
    </citation>
    <scope>NUCLEOTIDE SEQUENCE [LARGE SCALE GENOMIC DNA]</scope>
    <source>
        <strain evidence="3">441</strain>
    </source>
</reference>
<dbReference type="Proteomes" id="UP000054018">
    <property type="component" value="Unassembled WGS sequence"/>
</dbReference>
<sequence>MEKSSRRFRDQLEDRLAYVGFMRVLSNPQPRVESLSRSSSSREVWYEPSAGFERLSRTSKDPSRGPTHEPDEKLPRHSHSPSDRYSRDTPVECSRSHSRRHSQGSSSTKQPSDHYLPSCSPFEVPPRSSKYSPPSPELASSSSFPH</sequence>
<gene>
    <name evidence="2" type="ORF">PISMIDRAFT_15749</name>
</gene>
<organism evidence="2 3">
    <name type="scientific">Pisolithus microcarpus 441</name>
    <dbReference type="NCBI Taxonomy" id="765257"/>
    <lineage>
        <taxon>Eukaryota</taxon>
        <taxon>Fungi</taxon>
        <taxon>Dikarya</taxon>
        <taxon>Basidiomycota</taxon>
        <taxon>Agaricomycotina</taxon>
        <taxon>Agaricomycetes</taxon>
        <taxon>Agaricomycetidae</taxon>
        <taxon>Boletales</taxon>
        <taxon>Sclerodermatineae</taxon>
        <taxon>Pisolithaceae</taxon>
        <taxon>Pisolithus</taxon>
    </lineage>
</organism>
<dbReference type="AlphaFoldDB" id="A0A0C9Z9K5"/>
<keyword evidence="3" id="KW-1185">Reference proteome</keyword>
<evidence type="ECO:0000313" key="3">
    <source>
        <dbReference type="Proteomes" id="UP000054018"/>
    </source>
</evidence>
<protein>
    <submittedName>
        <fullName evidence="2">Unplaced genomic scaffold scaffold_169, whole genome shotgun sequence</fullName>
    </submittedName>
</protein>
<proteinExistence type="predicted"/>
<evidence type="ECO:0000256" key="1">
    <source>
        <dbReference type="SAM" id="MobiDB-lite"/>
    </source>
</evidence>
<feature type="region of interest" description="Disordered" evidence="1">
    <location>
        <begin position="26"/>
        <end position="146"/>
    </location>
</feature>
<dbReference type="HOGENOM" id="CLU_1778225_0_0_1"/>
<name>A0A0C9Z9K5_9AGAM</name>